<dbReference type="EMBL" id="CAJVQB010021805">
    <property type="protein sequence ID" value="CAG8798023.1"/>
    <property type="molecule type" value="Genomic_DNA"/>
</dbReference>
<accession>A0ABN7VTH1</accession>
<protein>
    <submittedName>
        <fullName evidence="1">35132_t:CDS:1</fullName>
    </submittedName>
</protein>
<evidence type="ECO:0000313" key="2">
    <source>
        <dbReference type="Proteomes" id="UP000789901"/>
    </source>
</evidence>
<name>A0ABN7VTH1_GIGMA</name>
<proteinExistence type="predicted"/>
<reference evidence="1 2" key="1">
    <citation type="submission" date="2021-06" db="EMBL/GenBank/DDBJ databases">
        <authorList>
            <person name="Kallberg Y."/>
            <person name="Tangrot J."/>
            <person name="Rosling A."/>
        </authorList>
    </citation>
    <scope>NUCLEOTIDE SEQUENCE [LARGE SCALE GENOMIC DNA]</scope>
    <source>
        <strain evidence="1 2">120-4 pot B 10/14</strain>
    </source>
</reference>
<dbReference type="Proteomes" id="UP000789901">
    <property type="component" value="Unassembled WGS sequence"/>
</dbReference>
<evidence type="ECO:0000313" key="1">
    <source>
        <dbReference type="EMBL" id="CAG8798023.1"/>
    </source>
</evidence>
<comment type="caution">
    <text evidence="1">The sequence shown here is derived from an EMBL/GenBank/DDBJ whole genome shotgun (WGS) entry which is preliminary data.</text>
</comment>
<keyword evidence="2" id="KW-1185">Reference proteome</keyword>
<gene>
    <name evidence="1" type="ORF">GMARGA_LOCUS22516</name>
</gene>
<organism evidence="1 2">
    <name type="scientific">Gigaspora margarita</name>
    <dbReference type="NCBI Taxonomy" id="4874"/>
    <lineage>
        <taxon>Eukaryota</taxon>
        <taxon>Fungi</taxon>
        <taxon>Fungi incertae sedis</taxon>
        <taxon>Mucoromycota</taxon>
        <taxon>Glomeromycotina</taxon>
        <taxon>Glomeromycetes</taxon>
        <taxon>Diversisporales</taxon>
        <taxon>Gigasporaceae</taxon>
        <taxon>Gigaspora</taxon>
    </lineage>
</organism>
<sequence>MAVEIYQVSRVEILEMQFFEATYFTLNRVYVNKYVEIPYLLDKQEELKERSYFLVVNE</sequence>
<feature type="non-terminal residue" evidence="1">
    <location>
        <position position="58"/>
    </location>
</feature>